<evidence type="ECO:0000313" key="3">
    <source>
        <dbReference type="Proteomes" id="UP000305131"/>
    </source>
</evidence>
<dbReference type="InterPro" id="IPR050266">
    <property type="entry name" value="AB_hydrolase_sf"/>
</dbReference>
<organism evidence="2 3">
    <name type="scientific">Xanthobacter autotrophicus</name>
    <dbReference type="NCBI Taxonomy" id="280"/>
    <lineage>
        <taxon>Bacteria</taxon>
        <taxon>Pseudomonadati</taxon>
        <taxon>Pseudomonadota</taxon>
        <taxon>Alphaproteobacteria</taxon>
        <taxon>Hyphomicrobiales</taxon>
        <taxon>Xanthobacteraceae</taxon>
        <taxon>Xanthobacter</taxon>
    </lineage>
</organism>
<feature type="domain" description="AB hydrolase-1" evidence="1">
    <location>
        <begin position="22"/>
        <end position="251"/>
    </location>
</feature>
<dbReference type="Gene3D" id="3.40.50.1820">
    <property type="entry name" value="alpha/beta hydrolase"/>
    <property type="match status" value="1"/>
</dbReference>
<evidence type="ECO:0000259" key="1">
    <source>
        <dbReference type="Pfam" id="PF12697"/>
    </source>
</evidence>
<reference evidence="2 3" key="1">
    <citation type="submission" date="2019-05" db="EMBL/GenBank/DDBJ databases">
        <authorList>
            <person name="Zhou X."/>
        </authorList>
    </citation>
    <scope>NUCLEOTIDE SEQUENCE [LARGE SCALE GENOMIC DNA]</scope>
    <source>
        <strain evidence="2 3">DSM 432</strain>
    </source>
</reference>
<dbReference type="AlphaFoldDB" id="A0A6C1KBR6"/>
<sequence>MLSANSRAGGLTAHVTGTGPSIVFLHSLLSDRGSLEPMVALLADDFRLVLLDLPGFGGSPRCPGGLDGLADRIADAVRACCPGETPLLFGNGYGSFVALATALRHPETVGGLFLAGCGAAFTEEGRGAFRFMASKAEEAGLQAIADTAMRRLFPDHMAGAVPEILAERRAAFIATDPEVFKEACGLLATLDLRAAAQDLAVPLFTCAGAYDEATPPAMAEALAALAPDGTFQLIEDCAHAPTLQAPRVVARLLRDFAGALALGAPTAPASA</sequence>
<proteinExistence type="predicted"/>
<dbReference type="InterPro" id="IPR000073">
    <property type="entry name" value="AB_hydrolase_1"/>
</dbReference>
<comment type="caution">
    <text evidence="2">The sequence shown here is derived from an EMBL/GenBank/DDBJ whole genome shotgun (WGS) entry which is preliminary data.</text>
</comment>
<dbReference type="Pfam" id="PF12697">
    <property type="entry name" value="Abhydrolase_6"/>
    <property type="match status" value="1"/>
</dbReference>
<gene>
    <name evidence="2" type="ORF">FBQ73_21800</name>
</gene>
<dbReference type="SUPFAM" id="SSF53474">
    <property type="entry name" value="alpha/beta-Hydrolases"/>
    <property type="match status" value="1"/>
</dbReference>
<name>A0A6C1KBR6_XANAU</name>
<keyword evidence="2" id="KW-0378">Hydrolase</keyword>
<dbReference type="PRINTS" id="PR00111">
    <property type="entry name" value="ABHYDROLASE"/>
</dbReference>
<protein>
    <submittedName>
        <fullName evidence="2">Alpha/beta fold hydrolase</fullName>
    </submittedName>
</protein>
<dbReference type="GO" id="GO:0016787">
    <property type="term" value="F:hydrolase activity"/>
    <property type="evidence" value="ECO:0007669"/>
    <property type="project" value="UniProtKB-KW"/>
</dbReference>
<dbReference type="InterPro" id="IPR029058">
    <property type="entry name" value="AB_hydrolase_fold"/>
</dbReference>
<dbReference type="RefSeq" id="WP_138401597.1">
    <property type="nucleotide sequence ID" value="NZ_JBAFVI010000014.1"/>
</dbReference>
<accession>A0A6C1KBR6</accession>
<evidence type="ECO:0000313" key="2">
    <source>
        <dbReference type="EMBL" id="TLX40684.1"/>
    </source>
</evidence>
<dbReference type="EMBL" id="VAUP01000042">
    <property type="protein sequence ID" value="TLX40684.1"/>
    <property type="molecule type" value="Genomic_DNA"/>
</dbReference>
<dbReference type="Proteomes" id="UP000305131">
    <property type="component" value="Unassembled WGS sequence"/>
</dbReference>
<dbReference type="GeneID" id="95776092"/>
<dbReference type="OrthoDB" id="9793083at2"/>
<dbReference type="PANTHER" id="PTHR43798">
    <property type="entry name" value="MONOACYLGLYCEROL LIPASE"/>
    <property type="match status" value="1"/>
</dbReference>